<name>A0A1B9ID90_9TREE</name>
<accession>A0A1B9ID90</accession>
<protein>
    <submittedName>
        <fullName evidence="2">Uncharacterized protein</fullName>
    </submittedName>
</protein>
<evidence type="ECO:0000313" key="4">
    <source>
        <dbReference type="Proteomes" id="UP000094020"/>
    </source>
</evidence>
<dbReference type="RefSeq" id="XP_019014725.1">
    <property type="nucleotide sequence ID" value="XM_019152587.1"/>
</dbReference>
<feature type="compositionally biased region" description="Low complexity" evidence="1">
    <location>
        <begin position="1"/>
        <end position="19"/>
    </location>
</feature>
<evidence type="ECO:0000256" key="1">
    <source>
        <dbReference type="SAM" id="MobiDB-lite"/>
    </source>
</evidence>
<sequence>MLQRTQGSSTDTQSSSNGTLDQVLGSTHSKSTHEDIDGWFESQEMTLTATIPDISTLNQTELTELGSSVGTIEKLQKKMAAFPKDIRDGEEIILIDGHREAIFHSETDEECNMTIWKGVISYRSTDDEQGQSDS</sequence>
<dbReference type="GeneID" id="30169180"/>
<dbReference type="Proteomes" id="UP000094020">
    <property type="component" value="Chromosome 1"/>
</dbReference>
<feature type="region of interest" description="Disordered" evidence="1">
    <location>
        <begin position="1"/>
        <end position="39"/>
    </location>
</feature>
<keyword evidence="4" id="KW-1185">Reference proteome</keyword>
<gene>
    <name evidence="2" type="ORF">I206_00811</name>
    <name evidence="3" type="ORF">I206_100516</name>
</gene>
<organism evidence="2">
    <name type="scientific">Kwoniella pini CBS 10737</name>
    <dbReference type="NCBI Taxonomy" id="1296096"/>
    <lineage>
        <taxon>Eukaryota</taxon>
        <taxon>Fungi</taxon>
        <taxon>Dikarya</taxon>
        <taxon>Basidiomycota</taxon>
        <taxon>Agaricomycotina</taxon>
        <taxon>Tremellomycetes</taxon>
        <taxon>Tremellales</taxon>
        <taxon>Cryptococcaceae</taxon>
        <taxon>Kwoniella</taxon>
    </lineage>
</organism>
<dbReference type="EMBL" id="KI894007">
    <property type="protein sequence ID" value="OCF53506.1"/>
    <property type="molecule type" value="Genomic_DNA"/>
</dbReference>
<dbReference type="AlphaFoldDB" id="A0A1B9ID90"/>
<proteinExistence type="predicted"/>
<dbReference type="KEGG" id="kpin:30169180"/>
<evidence type="ECO:0000313" key="2">
    <source>
        <dbReference type="EMBL" id="OCF53506.1"/>
    </source>
</evidence>
<reference evidence="3" key="2">
    <citation type="submission" date="2013-07" db="EMBL/GenBank/DDBJ databases">
        <authorList>
            <consortium name="The Broad Institute Genome Sequencing Platform"/>
            <person name="Cuomo C."/>
            <person name="Litvintseva A."/>
            <person name="Chen Y."/>
            <person name="Heitman J."/>
            <person name="Sun S."/>
            <person name="Springer D."/>
            <person name="Dromer F."/>
            <person name="Young S.K."/>
            <person name="Zeng Q."/>
            <person name="Gargeya S."/>
            <person name="Fitzgerald M."/>
            <person name="Abouelleil A."/>
            <person name="Alvarado L."/>
            <person name="Berlin A.M."/>
            <person name="Chapman S.B."/>
            <person name="Dewar J."/>
            <person name="Goldberg J."/>
            <person name="Griggs A."/>
            <person name="Gujja S."/>
            <person name="Hansen M."/>
            <person name="Howarth C."/>
            <person name="Imamovic A."/>
            <person name="Larimer J."/>
            <person name="McCowan C."/>
            <person name="Murphy C."/>
            <person name="Pearson M."/>
            <person name="Priest M."/>
            <person name="Roberts A."/>
            <person name="Saif S."/>
            <person name="Shea T."/>
            <person name="Sykes S."/>
            <person name="Wortman J."/>
            <person name="Nusbaum C."/>
            <person name="Birren B."/>
        </authorList>
    </citation>
    <scope>NUCLEOTIDE SEQUENCE</scope>
    <source>
        <strain evidence="3">CBS 10737</strain>
    </source>
</reference>
<reference evidence="2" key="1">
    <citation type="submission" date="2013-07" db="EMBL/GenBank/DDBJ databases">
        <title>The Genome Sequence of Cryptococcus pinus CBS10737.</title>
        <authorList>
            <consortium name="The Broad Institute Genome Sequencing Platform"/>
            <person name="Cuomo C."/>
            <person name="Litvintseva A."/>
            <person name="Chen Y."/>
            <person name="Heitman J."/>
            <person name="Sun S."/>
            <person name="Springer D."/>
            <person name="Dromer F."/>
            <person name="Young S.K."/>
            <person name="Zeng Q."/>
            <person name="Gargeya S."/>
            <person name="Fitzgerald M."/>
            <person name="Abouelleil A."/>
            <person name="Alvarado L."/>
            <person name="Berlin A.M."/>
            <person name="Chapman S.B."/>
            <person name="Dewar J."/>
            <person name="Goldberg J."/>
            <person name="Griggs A."/>
            <person name="Gujja S."/>
            <person name="Hansen M."/>
            <person name="Howarth C."/>
            <person name="Imamovic A."/>
            <person name="Larimer J."/>
            <person name="McCowan C."/>
            <person name="Murphy C."/>
            <person name="Pearson M."/>
            <person name="Priest M."/>
            <person name="Roberts A."/>
            <person name="Saif S."/>
            <person name="Shea T."/>
            <person name="Sykes S."/>
            <person name="Wortman J."/>
            <person name="Nusbaum C."/>
            <person name="Birren B."/>
        </authorList>
    </citation>
    <scope>NUCLEOTIDE SEQUENCE [LARGE SCALE GENOMIC DNA]</scope>
    <source>
        <strain evidence="2">CBS 10737</strain>
    </source>
</reference>
<reference evidence="2" key="3">
    <citation type="submission" date="2016-07" db="EMBL/GenBank/DDBJ databases">
        <title>Evolution of pathogenesis and genome organization in the Tremellales.</title>
        <authorList>
            <person name="Cuomo C."/>
            <person name="Litvintseva A."/>
            <person name="Heitman J."/>
            <person name="Chen Y."/>
            <person name="Sun S."/>
            <person name="Springer D."/>
            <person name="Dromer F."/>
            <person name="Young S."/>
            <person name="Zeng Q."/>
            <person name="Chapman S."/>
            <person name="Gujja S."/>
            <person name="Saif S."/>
            <person name="Birren B."/>
        </authorList>
    </citation>
    <scope>NUCLEOTIDE SEQUENCE</scope>
    <source>
        <strain evidence="2">CBS 10737</strain>
    </source>
</reference>
<evidence type="ECO:0000313" key="3">
    <source>
        <dbReference type="EMBL" id="WWC66613.1"/>
    </source>
</evidence>
<reference evidence="3" key="4">
    <citation type="submission" date="2024-02" db="EMBL/GenBank/DDBJ databases">
        <title>Comparative genomics of Cryptococcus and Kwoniella reveals pathogenesis evolution and contrasting modes of karyotype evolution via chromosome fusion or intercentromeric recombination.</title>
        <authorList>
            <person name="Coelho M.A."/>
            <person name="David-Palma M."/>
            <person name="Shea T."/>
            <person name="Bowers K."/>
            <person name="McGinley-Smith S."/>
            <person name="Mohammad A.W."/>
            <person name="Gnirke A."/>
            <person name="Yurkov A.M."/>
            <person name="Nowrousian M."/>
            <person name="Sun S."/>
            <person name="Cuomo C.A."/>
            <person name="Heitman J."/>
        </authorList>
    </citation>
    <scope>NUCLEOTIDE SEQUENCE</scope>
    <source>
        <strain evidence="3">CBS 10737</strain>
    </source>
</reference>
<dbReference type="EMBL" id="CP144519">
    <property type="protein sequence ID" value="WWC66613.1"/>
    <property type="molecule type" value="Genomic_DNA"/>
</dbReference>